<name>A0ACC3NLV8_9PEZI</name>
<proteinExistence type="predicted"/>
<gene>
    <name evidence="1" type="ORF">LTR37_004860</name>
</gene>
<accession>A0ACC3NLV8</accession>
<comment type="caution">
    <text evidence="1">The sequence shown here is derived from an EMBL/GenBank/DDBJ whole genome shotgun (WGS) entry which is preliminary data.</text>
</comment>
<sequence>MSLFLTVTNVGYTFGRRGSILLGDLLVMVGGAIQAASYSVAQIIVARVIVGLGIGLISATVPTYMSETTIDKKERGPQVAIQAIYLINGVALAYWIDFGMVQLNSQASWRFPISLQSLFTLISFVIMLCLTDTPRWYYSRGRIEEGDQVLARLHAKPVEHEDVQQQRQEILDTIALENAEGQIRFADWFWDRSELQSARRIRTSFIILSLQQFMGKA</sequence>
<keyword evidence="2" id="KW-1185">Reference proteome</keyword>
<reference evidence="1" key="1">
    <citation type="submission" date="2023-07" db="EMBL/GenBank/DDBJ databases">
        <title>Black Yeasts Isolated from many extreme environments.</title>
        <authorList>
            <person name="Coleine C."/>
            <person name="Stajich J.E."/>
            <person name="Selbmann L."/>
        </authorList>
    </citation>
    <scope>NUCLEOTIDE SEQUENCE</scope>
    <source>
        <strain evidence="1">CCFEE 5714</strain>
    </source>
</reference>
<evidence type="ECO:0000313" key="1">
    <source>
        <dbReference type="EMBL" id="KAK3718643.1"/>
    </source>
</evidence>
<evidence type="ECO:0000313" key="2">
    <source>
        <dbReference type="Proteomes" id="UP001281147"/>
    </source>
</evidence>
<dbReference type="Proteomes" id="UP001281147">
    <property type="component" value="Unassembled WGS sequence"/>
</dbReference>
<organism evidence="1 2">
    <name type="scientific">Vermiconidia calcicola</name>
    <dbReference type="NCBI Taxonomy" id="1690605"/>
    <lineage>
        <taxon>Eukaryota</taxon>
        <taxon>Fungi</taxon>
        <taxon>Dikarya</taxon>
        <taxon>Ascomycota</taxon>
        <taxon>Pezizomycotina</taxon>
        <taxon>Dothideomycetes</taxon>
        <taxon>Dothideomycetidae</taxon>
        <taxon>Mycosphaerellales</taxon>
        <taxon>Extremaceae</taxon>
        <taxon>Vermiconidia</taxon>
    </lineage>
</organism>
<dbReference type="EMBL" id="JAUTXU010000030">
    <property type="protein sequence ID" value="KAK3718643.1"/>
    <property type="molecule type" value="Genomic_DNA"/>
</dbReference>
<protein>
    <submittedName>
        <fullName evidence="1">Uncharacterized protein</fullName>
    </submittedName>
</protein>